<dbReference type="Gene3D" id="3.30.470.20">
    <property type="entry name" value="ATP-grasp fold, B domain"/>
    <property type="match status" value="1"/>
</dbReference>
<dbReference type="SUPFAM" id="SSF56059">
    <property type="entry name" value="Glutathione synthetase ATP-binding domain-like"/>
    <property type="match status" value="1"/>
</dbReference>
<feature type="compositionally biased region" description="Acidic residues" evidence="1">
    <location>
        <begin position="173"/>
        <end position="191"/>
    </location>
</feature>
<name>A0A6A6WF17_9PEZI</name>
<gene>
    <name evidence="2" type="ORF">EJ05DRAFT_264005</name>
</gene>
<evidence type="ECO:0000313" key="2">
    <source>
        <dbReference type="EMBL" id="KAF2761418.1"/>
    </source>
</evidence>
<proteinExistence type="predicted"/>
<evidence type="ECO:0000313" key="3">
    <source>
        <dbReference type="Proteomes" id="UP000799437"/>
    </source>
</evidence>
<keyword evidence="3" id="KW-1185">Reference proteome</keyword>
<dbReference type="AlphaFoldDB" id="A0A6A6WF17"/>
<dbReference type="PROSITE" id="PS51221">
    <property type="entry name" value="TTL"/>
    <property type="match status" value="1"/>
</dbReference>
<protein>
    <submittedName>
        <fullName evidence="2">TTL-domain-containing protein</fullName>
    </submittedName>
</protein>
<dbReference type="RefSeq" id="XP_033603869.1">
    <property type="nucleotide sequence ID" value="XM_033740285.1"/>
</dbReference>
<dbReference type="InterPro" id="IPR027746">
    <property type="entry name" value="TTL"/>
</dbReference>
<dbReference type="GO" id="GO:0000932">
    <property type="term" value="C:P-body"/>
    <property type="evidence" value="ECO:0007669"/>
    <property type="project" value="TreeGrafter"/>
</dbReference>
<dbReference type="Proteomes" id="UP000799437">
    <property type="component" value="Unassembled WGS sequence"/>
</dbReference>
<dbReference type="EMBL" id="ML996567">
    <property type="protein sequence ID" value="KAF2761418.1"/>
    <property type="molecule type" value="Genomic_DNA"/>
</dbReference>
<reference evidence="2" key="1">
    <citation type="journal article" date="2020" name="Stud. Mycol.">
        <title>101 Dothideomycetes genomes: a test case for predicting lifestyles and emergence of pathogens.</title>
        <authorList>
            <person name="Haridas S."/>
            <person name="Albert R."/>
            <person name="Binder M."/>
            <person name="Bloem J."/>
            <person name="Labutti K."/>
            <person name="Salamov A."/>
            <person name="Andreopoulos B."/>
            <person name="Baker S."/>
            <person name="Barry K."/>
            <person name="Bills G."/>
            <person name="Bluhm B."/>
            <person name="Cannon C."/>
            <person name="Castanera R."/>
            <person name="Culley D."/>
            <person name="Daum C."/>
            <person name="Ezra D."/>
            <person name="Gonzalez J."/>
            <person name="Henrissat B."/>
            <person name="Kuo A."/>
            <person name="Liang C."/>
            <person name="Lipzen A."/>
            <person name="Lutzoni F."/>
            <person name="Magnuson J."/>
            <person name="Mondo S."/>
            <person name="Nolan M."/>
            <person name="Ohm R."/>
            <person name="Pangilinan J."/>
            <person name="Park H.-J."/>
            <person name="Ramirez L."/>
            <person name="Alfaro M."/>
            <person name="Sun H."/>
            <person name="Tritt A."/>
            <person name="Yoshinaga Y."/>
            <person name="Zwiers L.-H."/>
            <person name="Turgeon B."/>
            <person name="Goodwin S."/>
            <person name="Spatafora J."/>
            <person name="Crous P."/>
            <person name="Grigoriev I."/>
        </authorList>
    </citation>
    <scope>NUCLEOTIDE SEQUENCE</scope>
    <source>
        <strain evidence="2">CBS 121739</strain>
    </source>
</reference>
<sequence length="423" mass="48029">MNFSAIIDYDDDYIQPLIISSLQKRLPSSTFELKDSIDTCTPASAVLQFRDYESIDFQHAVSNPQSLVNAYIIRKALIRKHYLSNTVSNWITKHPETPLKGHVKASVDFELDYAEFLDDALVEAFELRESFEKNEGKEPQDREWWILKPGMSDRGQGIRLFSTEEELQEIFEEWEAENPSDSDDDGETSDTEDARNHEREGDGIITSHLRHFVAQPYIHPPLLLEPSITDHGPRKFHIRTYVLAVGALKVYVHKPMLALFAAQPYSPPWEADSADALRAHLTNTCLQGSDIREGSVNQFWSLTRPQNAPEDWKDAVWSQICDTTGALFEAAARGMMIHFQPIPNAFEMFGLDFMVDEDLNTWLLEVNAFPDFKQTGDDLKGIVEGFFEDVVDLAIKPFFGLGKAAVGGNERSKQVLDIDLGRR</sequence>
<dbReference type="PANTHER" id="PTHR47551">
    <property type="entry name" value="TUBULIN--TYROSINE LIGASE PBY1-RELATED"/>
    <property type="match status" value="1"/>
</dbReference>
<feature type="region of interest" description="Disordered" evidence="1">
    <location>
        <begin position="173"/>
        <end position="198"/>
    </location>
</feature>
<dbReference type="InterPro" id="IPR004344">
    <property type="entry name" value="TTL/TTLL_fam"/>
</dbReference>
<dbReference type="Pfam" id="PF03133">
    <property type="entry name" value="TTL"/>
    <property type="match status" value="1"/>
</dbReference>
<dbReference type="OrthoDB" id="202825at2759"/>
<accession>A0A6A6WF17</accession>
<organism evidence="2 3">
    <name type="scientific">Pseudovirgaria hyperparasitica</name>
    <dbReference type="NCBI Taxonomy" id="470096"/>
    <lineage>
        <taxon>Eukaryota</taxon>
        <taxon>Fungi</taxon>
        <taxon>Dikarya</taxon>
        <taxon>Ascomycota</taxon>
        <taxon>Pezizomycotina</taxon>
        <taxon>Dothideomycetes</taxon>
        <taxon>Dothideomycetes incertae sedis</taxon>
        <taxon>Acrospermales</taxon>
        <taxon>Acrospermaceae</taxon>
        <taxon>Pseudovirgaria</taxon>
    </lineage>
</organism>
<evidence type="ECO:0000256" key="1">
    <source>
        <dbReference type="SAM" id="MobiDB-lite"/>
    </source>
</evidence>
<dbReference type="PANTHER" id="PTHR47551:SF1">
    <property type="entry name" value="TUBULIN--TYROSINE LIGASE PBY1-RELATED"/>
    <property type="match status" value="1"/>
</dbReference>
<dbReference type="GeneID" id="54481339"/>